<name>F6DKX6_DESRL</name>
<dbReference type="AlphaFoldDB" id="F6DKX6"/>
<dbReference type="Proteomes" id="UP000009234">
    <property type="component" value="Chromosome"/>
</dbReference>
<sequence length="58" mass="6779">MPQDLKGILRLIDELRRKLHNESEGKLLTDPEVVEASEELNRVLNKYYGLLKEKEEKG</sequence>
<dbReference type="InterPro" id="IPR018540">
    <property type="entry name" value="Spo0E-like"/>
</dbReference>
<dbReference type="InterPro" id="IPR037208">
    <property type="entry name" value="Spo0E-like_sf"/>
</dbReference>
<dbReference type="GO" id="GO:0046983">
    <property type="term" value="F:protein dimerization activity"/>
    <property type="evidence" value="ECO:0007669"/>
    <property type="project" value="InterPro"/>
</dbReference>
<organism evidence="1 2">
    <name type="scientific">Desulforamulus ruminis (strain ATCC 23193 / DSM 2154 / NCIMB 8452 / DL)</name>
    <name type="common">Desulfotomaculum ruminis</name>
    <dbReference type="NCBI Taxonomy" id="696281"/>
    <lineage>
        <taxon>Bacteria</taxon>
        <taxon>Bacillati</taxon>
        <taxon>Bacillota</taxon>
        <taxon>Clostridia</taxon>
        <taxon>Eubacteriales</taxon>
        <taxon>Peptococcaceae</taxon>
        <taxon>Desulforamulus</taxon>
    </lineage>
</organism>
<evidence type="ECO:0008006" key="3">
    <source>
        <dbReference type="Google" id="ProtNLM"/>
    </source>
</evidence>
<dbReference type="Pfam" id="PF09388">
    <property type="entry name" value="SpoOE-like"/>
    <property type="match status" value="1"/>
</dbReference>
<evidence type="ECO:0000313" key="1">
    <source>
        <dbReference type="EMBL" id="AEG61608.1"/>
    </source>
</evidence>
<proteinExistence type="predicted"/>
<dbReference type="Gene3D" id="4.10.280.10">
    <property type="entry name" value="Helix-loop-helix DNA-binding domain"/>
    <property type="match status" value="1"/>
</dbReference>
<reference evidence="2" key="1">
    <citation type="submission" date="2011-05" db="EMBL/GenBank/DDBJ databases">
        <title>Complete sequence of Desulfotomaculum ruminis DSM 2154.</title>
        <authorList>
            <person name="Lucas S."/>
            <person name="Copeland A."/>
            <person name="Lapidus A."/>
            <person name="Cheng J.-F."/>
            <person name="Goodwin L."/>
            <person name="Pitluck S."/>
            <person name="Lu M."/>
            <person name="Detter J.C."/>
            <person name="Han C."/>
            <person name="Tapia R."/>
            <person name="Land M."/>
            <person name="Hauser L."/>
            <person name="Kyrpides N."/>
            <person name="Ivanova N."/>
            <person name="Mikhailova N."/>
            <person name="Pagani I."/>
            <person name="Stams A.J.M."/>
            <person name="Plugge C.M."/>
            <person name="Muyzer G."/>
            <person name="Kuever J."/>
            <person name="Parshina S.N."/>
            <person name="Ivanova A.E."/>
            <person name="Nazina T.N."/>
            <person name="Brambilla E."/>
            <person name="Spring S."/>
            <person name="Klenk H.-P."/>
            <person name="Woyke T."/>
        </authorList>
    </citation>
    <scope>NUCLEOTIDE SEQUENCE [LARGE SCALE GENOMIC DNA]</scope>
    <source>
        <strain evidence="2">ATCC 23193 / DSM 2154 / NCIB 8452 / DL</strain>
    </source>
</reference>
<protein>
    <recommendedName>
        <fullName evidence="3">Spo0E like sporulation regulatory protein</fullName>
    </recommendedName>
</protein>
<dbReference type="GO" id="GO:0043937">
    <property type="term" value="P:regulation of sporulation"/>
    <property type="evidence" value="ECO:0007669"/>
    <property type="project" value="InterPro"/>
</dbReference>
<accession>F6DKX6</accession>
<dbReference type="KEGG" id="dru:Desru_3404"/>
<dbReference type="SUPFAM" id="SSF140500">
    <property type="entry name" value="BAS1536-like"/>
    <property type="match status" value="1"/>
</dbReference>
<dbReference type="RefSeq" id="WP_013843354.1">
    <property type="nucleotide sequence ID" value="NC_015589.1"/>
</dbReference>
<gene>
    <name evidence="1" type="ordered locus">Desru_3404</name>
</gene>
<dbReference type="EMBL" id="CP002780">
    <property type="protein sequence ID" value="AEG61608.1"/>
    <property type="molecule type" value="Genomic_DNA"/>
</dbReference>
<dbReference type="HOGENOM" id="CLU_189149_3_1_9"/>
<evidence type="ECO:0000313" key="2">
    <source>
        <dbReference type="Proteomes" id="UP000009234"/>
    </source>
</evidence>
<dbReference type="InterPro" id="IPR036638">
    <property type="entry name" value="HLH_DNA-bd_sf"/>
</dbReference>
<reference evidence="1 2" key="2">
    <citation type="journal article" date="2012" name="Stand. Genomic Sci.">
        <title>Complete genome sequence of the sulfate-reducing firmicute Desulfotomaculum ruminis type strain (DL(T)).</title>
        <authorList>
            <person name="Spring S."/>
            <person name="Visser M."/>
            <person name="Lu M."/>
            <person name="Copeland A."/>
            <person name="Lapidus A."/>
            <person name="Lucas S."/>
            <person name="Cheng J.F."/>
            <person name="Han C."/>
            <person name="Tapia R."/>
            <person name="Goodwin L.A."/>
            <person name="Pitluck S."/>
            <person name="Ivanova N."/>
            <person name="Land M."/>
            <person name="Hauser L."/>
            <person name="Larimer F."/>
            <person name="Rohde M."/>
            <person name="Goker M."/>
            <person name="Detter J.C."/>
            <person name="Kyrpides N.C."/>
            <person name="Woyke T."/>
            <person name="Schaap P.J."/>
            <person name="Plugge C.M."/>
            <person name="Muyzer G."/>
            <person name="Kuever J."/>
            <person name="Pereira I.A."/>
            <person name="Parshina S.N."/>
            <person name="Bernier-Latmani R."/>
            <person name="Stams A.J."/>
            <person name="Klenk H.P."/>
        </authorList>
    </citation>
    <scope>NUCLEOTIDE SEQUENCE [LARGE SCALE GENOMIC DNA]</scope>
    <source>
        <strain evidence="2">ATCC 23193 / DSM 2154 / NCIB 8452 / DL</strain>
    </source>
</reference>
<keyword evidence="2" id="KW-1185">Reference proteome</keyword>